<dbReference type="GO" id="GO:0006813">
    <property type="term" value="P:potassium ion transport"/>
    <property type="evidence" value="ECO:0007669"/>
    <property type="project" value="InterPro"/>
</dbReference>
<dbReference type="InterPro" id="IPR036721">
    <property type="entry name" value="RCK_C_sf"/>
</dbReference>
<evidence type="ECO:0000256" key="4">
    <source>
        <dbReference type="ARBA" id="ARBA00022475"/>
    </source>
</evidence>
<keyword evidence="5 8" id="KW-0812">Transmembrane</keyword>
<reference evidence="10 11" key="1">
    <citation type="submission" date="2018-11" db="EMBL/GenBank/DDBJ databases">
        <authorList>
            <person name="Na S.W."/>
            <person name="Baik M."/>
        </authorList>
    </citation>
    <scope>NUCLEOTIDE SEQUENCE [LARGE SCALE GENOMIC DNA]</scope>
    <source>
        <strain evidence="10 11">E39</strain>
    </source>
</reference>
<sequence length="573" mass="61884">MDWLINIFTDTSSLAHIMVLIAIVISAGVALGKVKFAGISLGVTFVLFVGILVGHIYTHSGMANEENLAAPGQVLNFIQDFGLILFVYCIGLQVGPGFFQSFKSGGGMKMNYIAIGIVLLNVAVMLGLYYLVFASKGDKNDLPMMVGVLYGAITNTPGLGAAQEALKTVGGFGDLNIASGYACAYPLGVVGIIGSMILLRFICKISLKDEEEEIRKLQEDNPHAKPHRMSIKVTNHSIDGKKLSQIREFLNRTFVCTRILKDGNYITPSHDTVVGYGDLLNLVCAEDDSDAVLAFLGETVEGYDWKEERSETVSRRILVTQNSVNGKTFGEMHFSSVYGVNVTRITRQGMELFADRALRIQIGDRLLVVGEKEAVERVANVLGNSVKRLDHPNIGAIFLGILLGIVLGMLPIAIPGMSVPLKLGLAGGPLIIAILIGAYAYKLHLNTYMTSGANLFIRELGLALFLAAVGIKAGATFWSTVTNGDGLTYVWCGFLITTIPLLIMGFVARKVYKFNYFTLMGMMAGATTDPPALGYANMTSSTDAPNVGYSTVYPLSMFLRILCAQAIILFLCT</sequence>
<dbReference type="EMBL" id="CP033459">
    <property type="protein sequence ID" value="QFQ12548.1"/>
    <property type="molecule type" value="Genomic_DNA"/>
</dbReference>
<comment type="similarity">
    <text evidence="2">Belongs to the AAE transporter (TC 2.A.81) family.</text>
</comment>
<dbReference type="SUPFAM" id="SSF116726">
    <property type="entry name" value="TrkA C-terminal domain-like"/>
    <property type="match status" value="2"/>
</dbReference>
<dbReference type="InterPro" id="IPR006512">
    <property type="entry name" value="YidE_YbjL"/>
</dbReference>
<keyword evidence="7 8" id="KW-0472">Membrane</keyword>
<gene>
    <name evidence="10" type="ORF">C7Y71_005710</name>
</gene>
<feature type="transmembrane region" description="Helical" evidence="8">
    <location>
        <begin position="12"/>
        <end position="31"/>
    </location>
</feature>
<evidence type="ECO:0000256" key="2">
    <source>
        <dbReference type="ARBA" id="ARBA00009854"/>
    </source>
</evidence>
<feature type="domain" description="RCK C-terminal" evidence="9">
    <location>
        <begin position="215"/>
        <end position="298"/>
    </location>
</feature>
<dbReference type="NCBIfam" id="TIGR01625">
    <property type="entry name" value="YidE_YbjL_dupl"/>
    <property type="match status" value="2"/>
</dbReference>
<feature type="domain" description="RCK C-terminal" evidence="9">
    <location>
        <begin position="300"/>
        <end position="384"/>
    </location>
</feature>
<evidence type="ECO:0000256" key="6">
    <source>
        <dbReference type="ARBA" id="ARBA00022989"/>
    </source>
</evidence>
<evidence type="ECO:0000256" key="5">
    <source>
        <dbReference type="ARBA" id="ARBA00022692"/>
    </source>
</evidence>
<dbReference type="Proteomes" id="UP000249375">
    <property type="component" value="Chromosome"/>
</dbReference>
<proteinExistence type="inferred from homology"/>
<dbReference type="Gene3D" id="3.30.70.1450">
    <property type="entry name" value="Regulator of K+ conductance, C-terminal domain"/>
    <property type="match status" value="2"/>
</dbReference>
<dbReference type="InterPro" id="IPR050144">
    <property type="entry name" value="AAE_transporter"/>
</dbReference>
<evidence type="ECO:0000256" key="8">
    <source>
        <dbReference type="SAM" id="Phobius"/>
    </source>
</evidence>
<feature type="transmembrane region" description="Helical" evidence="8">
    <location>
        <begin position="462"/>
        <end position="481"/>
    </location>
</feature>
<keyword evidence="3" id="KW-0813">Transport</keyword>
<protein>
    <submittedName>
        <fullName evidence="10">Putative transporter</fullName>
    </submittedName>
</protein>
<keyword evidence="4" id="KW-1003">Cell membrane</keyword>
<dbReference type="Pfam" id="PF02080">
    <property type="entry name" value="TrkA_C"/>
    <property type="match status" value="1"/>
</dbReference>
<name>A0A5P8E6J3_9BACT</name>
<feature type="transmembrane region" description="Helical" evidence="8">
    <location>
        <begin position="38"/>
        <end position="57"/>
    </location>
</feature>
<dbReference type="Pfam" id="PF06826">
    <property type="entry name" value="Asp-Al_Ex"/>
    <property type="match status" value="2"/>
</dbReference>
<feature type="transmembrane region" description="Helical" evidence="8">
    <location>
        <begin position="553"/>
        <end position="572"/>
    </location>
</feature>
<organism evidence="10 11">
    <name type="scientific">Pseudoprevotella muciniphila</name>
    <dbReference type="NCBI Taxonomy" id="2133944"/>
    <lineage>
        <taxon>Bacteria</taxon>
        <taxon>Pseudomonadati</taxon>
        <taxon>Bacteroidota</taxon>
        <taxon>Bacteroidia</taxon>
        <taxon>Bacteroidales</taxon>
        <taxon>Prevotellaceae</taxon>
        <taxon>Pseudoprevotella</taxon>
    </lineage>
</organism>
<dbReference type="GO" id="GO:0008324">
    <property type="term" value="F:monoatomic cation transmembrane transporter activity"/>
    <property type="evidence" value="ECO:0007669"/>
    <property type="project" value="InterPro"/>
</dbReference>
<evidence type="ECO:0000313" key="11">
    <source>
        <dbReference type="Proteomes" id="UP000249375"/>
    </source>
</evidence>
<feature type="transmembrane region" description="Helical" evidence="8">
    <location>
        <begin position="77"/>
        <end position="99"/>
    </location>
</feature>
<feature type="transmembrane region" description="Helical" evidence="8">
    <location>
        <begin position="487"/>
        <end position="507"/>
    </location>
</feature>
<dbReference type="NCBIfam" id="NF003007">
    <property type="entry name" value="PRK03818.1"/>
    <property type="match status" value="1"/>
</dbReference>
<evidence type="ECO:0000256" key="3">
    <source>
        <dbReference type="ARBA" id="ARBA00022448"/>
    </source>
</evidence>
<dbReference type="PROSITE" id="PS51202">
    <property type="entry name" value="RCK_C"/>
    <property type="match status" value="2"/>
</dbReference>
<dbReference type="AlphaFoldDB" id="A0A5P8E6J3"/>
<dbReference type="RefSeq" id="WP_111897415.1">
    <property type="nucleotide sequence ID" value="NZ_CP033459.1"/>
</dbReference>
<evidence type="ECO:0000313" key="10">
    <source>
        <dbReference type="EMBL" id="QFQ12548.1"/>
    </source>
</evidence>
<evidence type="ECO:0000259" key="9">
    <source>
        <dbReference type="PROSITE" id="PS51202"/>
    </source>
</evidence>
<evidence type="ECO:0000256" key="7">
    <source>
        <dbReference type="ARBA" id="ARBA00023136"/>
    </source>
</evidence>
<feature type="transmembrane region" description="Helical" evidence="8">
    <location>
        <begin position="420"/>
        <end position="441"/>
    </location>
</feature>
<dbReference type="OrthoDB" id="9155749at2"/>
<dbReference type="GO" id="GO:0005886">
    <property type="term" value="C:plasma membrane"/>
    <property type="evidence" value="ECO:0007669"/>
    <property type="project" value="UniProtKB-SubCell"/>
</dbReference>
<dbReference type="PANTHER" id="PTHR30445:SF3">
    <property type="entry name" value="TRANSPORT PROTEIN YIDE-RELATED"/>
    <property type="match status" value="1"/>
</dbReference>
<dbReference type="PANTHER" id="PTHR30445">
    <property type="entry name" value="K(+)_H(+) ANTIPORTER SUBUNIT KHTT"/>
    <property type="match status" value="1"/>
</dbReference>
<comment type="subcellular location">
    <subcellularLocation>
        <location evidence="1">Cell membrane</location>
        <topology evidence="1">Multi-pass membrane protein</topology>
    </subcellularLocation>
</comment>
<keyword evidence="11" id="KW-1185">Reference proteome</keyword>
<dbReference type="KEGG" id="alq:C7Y71_005710"/>
<feature type="transmembrane region" description="Helical" evidence="8">
    <location>
        <begin position="514"/>
        <end position="533"/>
    </location>
</feature>
<accession>A0A5P8E6J3</accession>
<evidence type="ECO:0000256" key="1">
    <source>
        <dbReference type="ARBA" id="ARBA00004651"/>
    </source>
</evidence>
<keyword evidence="6 8" id="KW-1133">Transmembrane helix</keyword>
<feature type="transmembrane region" description="Helical" evidence="8">
    <location>
        <begin position="394"/>
        <end position="414"/>
    </location>
</feature>
<feature type="transmembrane region" description="Helical" evidence="8">
    <location>
        <begin position="178"/>
        <end position="199"/>
    </location>
</feature>
<feature type="transmembrane region" description="Helical" evidence="8">
    <location>
        <begin position="111"/>
        <end position="132"/>
    </location>
</feature>
<dbReference type="InterPro" id="IPR006037">
    <property type="entry name" value="RCK_C"/>
</dbReference>